<feature type="region of interest" description="Disordered" evidence="1">
    <location>
        <begin position="1"/>
        <end position="29"/>
    </location>
</feature>
<keyword evidence="2" id="KW-1133">Transmembrane helix</keyword>
<evidence type="ECO:0000313" key="4">
    <source>
        <dbReference type="Proteomes" id="UP001163064"/>
    </source>
</evidence>
<name>A0ABT3TXA0_9ACTN</name>
<protein>
    <submittedName>
        <fullName evidence="3">Uncharacterized protein</fullName>
    </submittedName>
</protein>
<organism evidence="3 4">
    <name type="scientific">Streptomyces beihaiensis</name>
    <dbReference type="NCBI Taxonomy" id="2984495"/>
    <lineage>
        <taxon>Bacteria</taxon>
        <taxon>Bacillati</taxon>
        <taxon>Actinomycetota</taxon>
        <taxon>Actinomycetes</taxon>
        <taxon>Kitasatosporales</taxon>
        <taxon>Streptomycetaceae</taxon>
        <taxon>Streptomyces</taxon>
    </lineage>
</organism>
<feature type="transmembrane region" description="Helical" evidence="2">
    <location>
        <begin position="35"/>
        <end position="54"/>
    </location>
</feature>
<dbReference type="RefSeq" id="WP_266601227.1">
    <property type="nucleotide sequence ID" value="NZ_JAPHNL010000223.1"/>
</dbReference>
<sequence length="62" mass="6373">MNDDELTTAQTDPEDHTDAEEQPSPAAMRQARMRVAVLTGLTVGAAAVAVVGGGPTTVAGWH</sequence>
<accession>A0ABT3TXA0</accession>
<keyword evidence="2" id="KW-0812">Transmembrane</keyword>
<keyword evidence="4" id="KW-1185">Reference proteome</keyword>
<evidence type="ECO:0000313" key="3">
    <source>
        <dbReference type="EMBL" id="MCX3061674.1"/>
    </source>
</evidence>
<dbReference type="EMBL" id="JAPHNL010000223">
    <property type="protein sequence ID" value="MCX3061674.1"/>
    <property type="molecule type" value="Genomic_DNA"/>
</dbReference>
<dbReference type="Proteomes" id="UP001163064">
    <property type="component" value="Unassembled WGS sequence"/>
</dbReference>
<gene>
    <name evidence="3" type="ORF">OFY01_18280</name>
</gene>
<reference evidence="3" key="1">
    <citation type="submission" date="2022-10" db="EMBL/GenBank/DDBJ databases">
        <title>Streptomyces beihaiensis sp. nov., a chitin degrading actinobacterium, isolated from shrimp pond soil.</title>
        <authorList>
            <person name="Xie J."/>
            <person name="Shen N."/>
        </authorList>
    </citation>
    <scope>NUCLEOTIDE SEQUENCE</scope>
    <source>
        <strain evidence="3">GXMU-J5</strain>
    </source>
</reference>
<evidence type="ECO:0000256" key="2">
    <source>
        <dbReference type="SAM" id="Phobius"/>
    </source>
</evidence>
<evidence type="ECO:0000256" key="1">
    <source>
        <dbReference type="SAM" id="MobiDB-lite"/>
    </source>
</evidence>
<proteinExistence type="predicted"/>
<keyword evidence="2" id="KW-0472">Membrane</keyword>
<comment type="caution">
    <text evidence="3">The sequence shown here is derived from an EMBL/GenBank/DDBJ whole genome shotgun (WGS) entry which is preliminary data.</text>
</comment>